<feature type="domain" description="Glycosyltransferase subfamily 4-like N-terminal" evidence="2">
    <location>
        <begin position="14"/>
        <end position="174"/>
    </location>
</feature>
<dbReference type="PANTHER" id="PTHR45947">
    <property type="entry name" value="SULFOQUINOVOSYL TRANSFERASE SQD2"/>
    <property type="match status" value="1"/>
</dbReference>
<dbReference type="Pfam" id="PF13439">
    <property type="entry name" value="Glyco_transf_4"/>
    <property type="match status" value="1"/>
</dbReference>
<dbReference type="Gene3D" id="3.40.50.2000">
    <property type="entry name" value="Glycogen Phosphorylase B"/>
    <property type="match status" value="2"/>
</dbReference>
<dbReference type="KEGG" id="smiz:4412673_02346"/>
<reference evidence="3 4" key="1">
    <citation type="submission" date="2017-06" db="EMBL/GenBank/DDBJ databases">
        <authorList>
            <consortium name="Pathogen Informatics"/>
        </authorList>
    </citation>
    <scope>NUCLEOTIDE SEQUENCE [LARGE SCALE GENOMIC DNA]</scope>
    <source>
        <strain evidence="3 4">NCTC12149</strain>
    </source>
</reference>
<dbReference type="InterPro" id="IPR050194">
    <property type="entry name" value="Glycosyltransferase_grp1"/>
</dbReference>
<organism evidence="3 4">
    <name type="scientific">Sphingobacterium mizutaii</name>
    <dbReference type="NCBI Taxonomy" id="1010"/>
    <lineage>
        <taxon>Bacteria</taxon>
        <taxon>Pseudomonadati</taxon>
        <taxon>Bacteroidota</taxon>
        <taxon>Sphingobacteriia</taxon>
        <taxon>Sphingobacteriales</taxon>
        <taxon>Sphingobacteriaceae</taxon>
        <taxon>Sphingobacterium</taxon>
    </lineage>
</organism>
<dbReference type="AlphaFoldDB" id="A0AAJ4XC40"/>
<dbReference type="RefSeq" id="WP_093097021.1">
    <property type="nucleotide sequence ID" value="NZ_FNGK01000001.1"/>
</dbReference>
<name>A0AAJ4XC40_9SPHI</name>
<feature type="domain" description="Glycosyl transferase family 1" evidence="1">
    <location>
        <begin position="183"/>
        <end position="348"/>
    </location>
</feature>
<dbReference type="EC" id="2.4.1.250" evidence="3"/>
<evidence type="ECO:0000313" key="3">
    <source>
        <dbReference type="EMBL" id="SNV51320.1"/>
    </source>
</evidence>
<dbReference type="Proteomes" id="UP000215355">
    <property type="component" value="Chromosome 1"/>
</dbReference>
<protein>
    <submittedName>
        <fullName evidence="3">D-inositol-3-phosphate glycosyltransferase</fullName>
        <ecNumber evidence="3">2.4.1.250</ecNumber>
    </submittedName>
</protein>
<dbReference type="EMBL" id="LT906468">
    <property type="protein sequence ID" value="SNV51320.1"/>
    <property type="molecule type" value="Genomic_DNA"/>
</dbReference>
<keyword evidence="3" id="KW-0808">Transferase</keyword>
<gene>
    <name evidence="3" type="primary">mshA_2</name>
    <name evidence="3" type="ORF">SAMEA4412673_02346</name>
</gene>
<keyword evidence="3" id="KW-0328">Glycosyltransferase</keyword>
<sequence length="371" mass="41856">MKVLQLGKFYPIRGGVEKVEYDLMLGLSNQGVHCDMLCASTEDHPEATIHLNKFATLFVVATQINAAATKLAPKMITKLRKIGRNYDVIHVHHPDPMAALALYLSNYKGKVVLHWHSDILKQKTLLRLYKPLQDWLIKRADVVVGTTPIYVEQSKFLKVVQSKVDFIPIGVDVDPELSPLVEKIKGEYPNKKIIFSLGRLVEYKGYEYLIKSAKYLDDSYQIVIGGKGPLKEDLEALIVENGLESKVKLLGFMTDEEVVGYYQACDLFCLSSILKTEAFAIVQIEAMGYGKPIVSTRIPESGVSWVNQNGVSGLTVEIEDERSLADSFLTILTNEDVYKNLSEGAKKRYFEHFTRQKMVDKCLQIYNKILA</sequence>
<proteinExistence type="predicted"/>
<evidence type="ECO:0000259" key="1">
    <source>
        <dbReference type="Pfam" id="PF00534"/>
    </source>
</evidence>
<accession>A0AAJ4XC40</accession>
<dbReference type="PANTHER" id="PTHR45947:SF3">
    <property type="entry name" value="SULFOQUINOVOSYL TRANSFERASE SQD2"/>
    <property type="match status" value="1"/>
</dbReference>
<dbReference type="Pfam" id="PF00534">
    <property type="entry name" value="Glycos_transf_1"/>
    <property type="match status" value="1"/>
</dbReference>
<dbReference type="SUPFAM" id="SSF53756">
    <property type="entry name" value="UDP-Glycosyltransferase/glycogen phosphorylase"/>
    <property type="match status" value="1"/>
</dbReference>
<evidence type="ECO:0000313" key="4">
    <source>
        <dbReference type="Proteomes" id="UP000215355"/>
    </source>
</evidence>
<dbReference type="InterPro" id="IPR001296">
    <property type="entry name" value="Glyco_trans_1"/>
</dbReference>
<dbReference type="GO" id="GO:0102710">
    <property type="term" value="F:D-inositol-3-phosphate glycosyltransferase activity"/>
    <property type="evidence" value="ECO:0007669"/>
    <property type="project" value="UniProtKB-EC"/>
</dbReference>
<evidence type="ECO:0000259" key="2">
    <source>
        <dbReference type="Pfam" id="PF13439"/>
    </source>
</evidence>
<dbReference type="InterPro" id="IPR028098">
    <property type="entry name" value="Glyco_trans_4-like_N"/>
</dbReference>